<dbReference type="InterPro" id="IPR002818">
    <property type="entry name" value="DJ-1/PfpI"/>
</dbReference>
<evidence type="ECO:0000313" key="4">
    <source>
        <dbReference type="EMBL" id="CAX59745.1"/>
    </source>
</evidence>
<dbReference type="InterPro" id="IPR018060">
    <property type="entry name" value="HTH_AraC"/>
</dbReference>
<dbReference type="HOGENOM" id="CLU_000445_59_0_6"/>
<dbReference type="CDD" id="cd03137">
    <property type="entry name" value="GATase1_AraC_1"/>
    <property type="match status" value="1"/>
</dbReference>
<evidence type="ECO:0000256" key="2">
    <source>
        <dbReference type="ARBA" id="ARBA00023163"/>
    </source>
</evidence>
<reference evidence="4 5" key="1">
    <citation type="journal article" date="2010" name="BMC Genomics">
        <title>Genome comparison of the epiphytic bacteria Erwinia billingiae and E. tasmaniensis with the pear pathogen E. pyrifoliae.</title>
        <authorList>
            <person name="Kube M."/>
            <person name="Migdoll A.M."/>
            <person name="Gehring I."/>
            <person name="Heitmann K."/>
            <person name="Mayer Y."/>
            <person name="Kuhl H."/>
            <person name="Knaust F."/>
            <person name="Geider K."/>
            <person name="Reinhardt R."/>
        </authorList>
    </citation>
    <scope>NUCLEOTIDE SEQUENCE [LARGE SCALE GENOMIC DNA]</scope>
    <source>
        <strain evidence="4 5">Eb661</strain>
    </source>
</reference>
<dbReference type="SUPFAM" id="SSF52317">
    <property type="entry name" value="Class I glutamine amidotransferase-like"/>
    <property type="match status" value="1"/>
</dbReference>
<dbReference type="SMART" id="SM00342">
    <property type="entry name" value="HTH_ARAC"/>
    <property type="match status" value="1"/>
</dbReference>
<dbReference type="PANTHER" id="PTHR43130">
    <property type="entry name" value="ARAC-FAMILY TRANSCRIPTIONAL REGULATOR"/>
    <property type="match status" value="1"/>
</dbReference>
<dbReference type="Gene3D" id="1.10.10.60">
    <property type="entry name" value="Homeodomain-like"/>
    <property type="match status" value="1"/>
</dbReference>
<protein>
    <submittedName>
        <fullName evidence="4">Transcriptional regulator, AraC type</fullName>
    </submittedName>
</protein>
<feature type="domain" description="HTH araC/xylS-type" evidence="3">
    <location>
        <begin position="218"/>
        <end position="315"/>
    </location>
</feature>
<dbReference type="eggNOG" id="COG4977">
    <property type="taxonomic scope" value="Bacteria"/>
</dbReference>
<sequence length="332" mass="36249">MNSDIAILAVPGVQMLDVCGPLDVFAEANRILQRQVYTPVVMSFSTPVLRSSSGVRLTADRLLSESADYSPQTFLVAGAPGITDIIAEPQQLDAISGLCRRSQRFGSVCSGALLLAQTGLLQGKRVTTHWACASELASRFPQISVDADALYVADGPIRTAAGVTSGLDLALRLVEEDLGRDVALEIASNLVMFFRRPVSQNHFMRGDNVTLSGRSSFQELLRWSASHLDKVKNVAVMAEHMNVSERHLSRLFRQTLAVSPAQWLERERVARAKQLLEQGMASKTLAGECGFASVDVMRRAFVRVTGMTPGVYGRLFTRAEAQVHENGYPIKD</sequence>
<dbReference type="Gene3D" id="3.40.50.880">
    <property type="match status" value="1"/>
</dbReference>
<dbReference type="PROSITE" id="PS01124">
    <property type="entry name" value="HTH_ARAC_FAMILY_2"/>
    <property type="match status" value="1"/>
</dbReference>
<dbReference type="InterPro" id="IPR052158">
    <property type="entry name" value="INH-QAR"/>
</dbReference>
<dbReference type="Pfam" id="PF01965">
    <property type="entry name" value="DJ-1_PfpI"/>
    <property type="match status" value="1"/>
</dbReference>
<dbReference type="PANTHER" id="PTHR43130:SF3">
    <property type="entry name" value="HTH-TYPE TRANSCRIPTIONAL REGULATOR RV1931C"/>
    <property type="match status" value="1"/>
</dbReference>
<dbReference type="Proteomes" id="UP000008793">
    <property type="component" value="Chromosome"/>
</dbReference>
<keyword evidence="1" id="KW-0805">Transcription regulation</keyword>
<dbReference type="GO" id="GO:0043565">
    <property type="term" value="F:sequence-specific DNA binding"/>
    <property type="evidence" value="ECO:0007669"/>
    <property type="project" value="InterPro"/>
</dbReference>
<keyword evidence="2" id="KW-0804">Transcription</keyword>
<dbReference type="InterPro" id="IPR029062">
    <property type="entry name" value="Class_I_gatase-like"/>
</dbReference>
<evidence type="ECO:0000256" key="1">
    <source>
        <dbReference type="ARBA" id="ARBA00023015"/>
    </source>
</evidence>
<gene>
    <name evidence="4" type="ordered locus">EbC_22140</name>
</gene>
<dbReference type="Pfam" id="PF12833">
    <property type="entry name" value="HTH_18"/>
    <property type="match status" value="1"/>
</dbReference>
<organism evidence="5">
    <name type="scientific">Erwinia billingiae (strain Eb661)</name>
    <dbReference type="NCBI Taxonomy" id="634500"/>
    <lineage>
        <taxon>Bacteria</taxon>
        <taxon>Pseudomonadati</taxon>
        <taxon>Pseudomonadota</taxon>
        <taxon>Gammaproteobacteria</taxon>
        <taxon>Enterobacterales</taxon>
        <taxon>Erwiniaceae</taxon>
        <taxon>Erwinia</taxon>
    </lineage>
</organism>
<accession>D8MSD8</accession>
<dbReference type="GeneID" id="90512225"/>
<dbReference type="KEGG" id="ebi:EbC_22140"/>
<dbReference type="GO" id="GO:0003700">
    <property type="term" value="F:DNA-binding transcription factor activity"/>
    <property type="evidence" value="ECO:0007669"/>
    <property type="project" value="InterPro"/>
</dbReference>
<dbReference type="STRING" id="634500.EbC_22140"/>
<dbReference type="InterPro" id="IPR009057">
    <property type="entry name" value="Homeodomain-like_sf"/>
</dbReference>
<dbReference type="AlphaFoldDB" id="D8MSD8"/>
<dbReference type="EMBL" id="FP236843">
    <property type="protein sequence ID" value="CAX59745.1"/>
    <property type="molecule type" value="Genomic_DNA"/>
</dbReference>
<evidence type="ECO:0000259" key="3">
    <source>
        <dbReference type="PROSITE" id="PS01124"/>
    </source>
</evidence>
<keyword evidence="5" id="KW-1185">Reference proteome</keyword>
<dbReference type="RefSeq" id="WP_013202232.1">
    <property type="nucleotide sequence ID" value="NC_014306.1"/>
</dbReference>
<proteinExistence type="predicted"/>
<name>D8MSD8_ERWBE</name>
<dbReference type="SUPFAM" id="SSF46689">
    <property type="entry name" value="Homeodomain-like"/>
    <property type="match status" value="2"/>
</dbReference>
<evidence type="ECO:0000313" key="5">
    <source>
        <dbReference type="Proteomes" id="UP000008793"/>
    </source>
</evidence>